<keyword evidence="1" id="KW-0456">Lyase</keyword>
<evidence type="ECO:0000313" key="2">
    <source>
        <dbReference type="Proteomes" id="UP000516764"/>
    </source>
</evidence>
<proteinExistence type="predicted"/>
<dbReference type="Proteomes" id="UP000516764">
    <property type="component" value="Chromosome"/>
</dbReference>
<name>A0A7L8AGN3_9FLAO</name>
<dbReference type="AlphaFoldDB" id="A0A7L8AGN3"/>
<dbReference type="GO" id="GO:0016829">
    <property type="term" value="F:lyase activity"/>
    <property type="evidence" value="ECO:0007669"/>
    <property type="project" value="UniProtKB-KW"/>
</dbReference>
<dbReference type="EMBL" id="CP061813">
    <property type="protein sequence ID" value="QOD61175.1"/>
    <property type="molecule type" value="Genomic_DNA"/>
</dbReference>
<dbReference type="KEGG" id="phal:H9I45_01650"/>
<dbReference type="RefSeq" id="WP_088353671.1">
    <property type="nucleotide sequence ID" value="NZ_CP061813.1"/>
</dbReference>
<keyword evidence="2" id="KW-1185">Reference proteome</keyword>
<reference evidence="1 2" key="1">
    <citation type="journal article" date="2016" name="Int. J. Syst. Evol. Microbiol.">
        <title>Polaribacter haliotis sp. nov., isolated from the gut of abalone Haliotis discus hannai.</title>
        <authorList>
            <person name="Kim Y.O."/>
            <person name="Park I.S."/>
            <person name="Park S."/>
            <person name="Nam B.H."/>
            <person name="Park J.M."/>
            <person name="Kim D.G."/>
            <person name="Yoon J.H."/>
        </authorList>
    </citation>
    <scope>NUCLEOTIDE SEQUENCE [LARGE SCALE GENOMIC DNA]</scope>
    <source>
        <strain evidence="1 2">KCTC 52418</strain>
    </source>
</reference>
<organism evidence="1 2">
    <name type="scientific">Polaribacter haliotis</name>
    <dbReference type="NCBI Taxonomy" id="1888915"/>
    <lineage>
        <taxon>Bacteria</taxon>
        <taxon>Pseudomonadati</taxon>
        <taxon>Bacteroidota</taxon>
        <taxon>Flavobacteriia</taxon>
        <taxon>Flavobacteriales</taxon>
        <taxon>Flavobacteriaceae</taxon>
    </lineage>
</organism>
<evidence type="ECO:0000313" key="1">
    <source>
        <dbReference type="EMBL" id="QOD61175.1"/>
    </source>
</evidence>
<sequence>MPKSNLLYITEQLNNIENAKRENRQRVANIVLENRNLFKELVSITFDVDNKVSIKAAWILEWICTHHKLSWILPHLDDFSTKINTLKFDSAIRPCAKICEHLATAYYSKNDNEVKKNLTIKHIDAIVETGFDWLITPQKIAVRAYTMNTLYFFGLEKDWIHPELKYLIETKIIHESKGTKARGKFIISLIEKHEKSLK</sequence>
<accession>A0A7L8AGN3</accession>
<dbReference type="OrthoDB" id="979487at2"/>
<gene>
    <name evidence="1" type="ORF">H9I45_01650</name>
</gene>
<protein>
    <submittedName>
        <fullName evidence="1">Adenylosuccinate lyase</fullName>
    </submittedName>
</protein>